<organism evidence="8 9">
    <name type="scientific">Cirrhinus molitorella</name>
    <name type="common">mud carp</name>
    <dbReference type="NCBI Taxonomy" id="172907"/>
    <lineage>
        <taxon>Eukaryota</taxon>
        <taxon>Metazoa</taxon>
        <taxon>Chordata</taxon>
        <taxon>Craniata</taxon>
        <taxon>Vertebrata</taxon>
        <taxon>Euteleostomi</taxon>
        <taxon>Actinopterygii</taxon>
        <taxon>Neopterygii</taxon>
        <taxon>Teleostei</taxon>
        <taxon>Ostariophysi</taxon>
        <taxon>Cypriniformes</taxon>
        <taxon>Cyprinidae</taxon>
        <taxon>Labeoninae</taxon>
        <taxon>Labeonini</taxon>
        <taxon>Cirrhinus</taxon>
    </lineage>
</organism>
<dbReference type="Pfam" id="PF05712">
    <property type="entry name" value="MRG"/>
    <property type="match status" value="1"/>
</dbReference>
<dbReference type="PANTHER" id="PTHR10880:SF15">
    <property type="entry name" value="MSL COMPLEX SUBUNIT 3"/>
    <property type="match status" value="1"/>
</dbReference>
<evidence type="ECO:0000256" key="2">
    <source>
        <dbReference type="ARBA" id="ARBA00022853"/>
    </source>
</evidence>
<comment type="subcellular location">
    <subcellularLocation>
        <location evidence="1">Nucleus</location>
    </subcellularLocation>
</comment>
<evidence type="ECO:0000313" key="8">
    <source>
        <dbReference type="EMBL" id="KAL1282326.1"/>
    </source>
</evidence>
<keyword evidence="2" id="KW-0156">Chromatin regulator</keyword>
<name>A0ABR3NZC9_9TELE</name>
<feature type="domain" description="MRG" evidence="7">
    <location>
        <begin position="26"/>
        <end position="101"/>
    </location>
</feature>
<protein>
    <recommendedName>
        <fullName evidence="7">MRG domain-containing protein</fullName>
    </recommendedName>
</protein>
<keyword evidence="3" id="KW-0805">Transcription regulation</keyword>
<reference evidence="8 9" key="1">
    <citation type="submission" date="2023-09" db="EMBL/GenBank/DDBJ databases">
        <authorList>
            <person name="Wang M."/>
        </authorList>
    </citation>
    <scope>NUCLEOTIDE SEQUENCE [LARGE SCALE GENOMIC DNA]</scope>
    <source>
        <strain evidence="8">GT-2023</strain>
        <tissue evidence="8">Liver</tissue>
    </source>
</reference>
<sequence>MYATASLKQDTIGFHTLSVDPRQEQREEQEPQTKRESEDKSITVNIDIPDVLKKKLEDDCYYINKRKKLVKLPCLMNIVNILESYVKHFTLNAAFSANERCRHPQSSTQTNMSPHYMPPERNEQRRSCLLAFWGCLCDFAWRSDWWLLR</sequence>
<keyword evidence="9" id="KW-1185">Reference proteome</keyword>
<dbReference type="InterPro" id="IPR038217">
    <property type="entry name" value="MRG_C_sf"/>
</dbReference>
<dbReference type="EMBL" id="JAYMGO010000001">
    <property type="protein sequence ID" value="KAL1282326.1"/>
    <property type="molecule type" value="Genomic_DNA"/>
</dbReference>
<gene>
    <name evidence="8" type="ORF">QQF64_001129</name>
</gene>
<feature type="compositionally biased region" description="Basic and acidic residues" evidence="6">
    <location>
        <begin position="21"/>
        <end position="40"/>
    </location>
</feature>
<dbReference type="Proteomes" id="UP001558613">
    <property type="component" value="Unassembled WGS sequence"/>
</dbReference>
<dbReference type="PANTHER" id="PTHR10880">
    <property type="entry name" value="MORTALITY FACTOR 4-LIKE PROTEIN"/>
    <property type="match status" value="1"/>
</dbReference>
<evidence type="ECO:0000256" key="4">
    <source>
        <dbReference type="ARBA" id="ARBA00023163"/>
    </source>
</evidence>
<keyword evidence="4" id="KW-0804">Transcription</keyword>
<dbReference type="InterPro" id="IPR026541">
    <property type="entry name" value="MRG_dom"/>
</dbReference>
<evidence type="ECO:0000256" key="5">
    <source>
        <dbReference type="ARBA" id="ARBA00023242"/>
    </source>
</evidence>
<proteinExistence type="predicted"/>
<evidence type="ECO:0000256" key="6">
    <source>
        <dbReference type="SAM" id="MobiDB-lite"/>
    </source>
</evidence>
<evidence type="ECO:0000256" key="1">
    <source>
        <dbReference type="ARBA" id="ARBA00004123"/>
    </source>
</evidence>
<comment type="caution">
    <text evidence="8">The sequence shown here is derived from an EMBL/GenBank/DDBJ whole genome shotgun (WGS) entry which is preliminary data.</text>
</comment>
<evidence type="ECO:0000313" key="9">
    <source>
        <dbReference type="Proteomes" id="UP001558613"/>
    </source>
</evidence>
<evidence type="ECO:0000256" key="3">
    <source>
        <dbReference type="ARBA" id="ARBA00023015"/>
    </source>
</evidence>
<dbReference type="InterPro" id="IPR008676">
    <property type="entry name" value="MRG"/>
</dbReference>
<evidence type="ECO:0000259" key="7">
    <source>
        <dbReference type="Pfam" id="PF05712"/>
    </source>
</evidence>
<dbReference type="Gene3D" id="1.10.274.30">
    <property type="entry name" value="MRG domain"/>
    <property type="match status" value="1"/>
</dbReference>
<feature type="region of interest" description="Disordered" evidence="6">
    <location>
        <begin position="19"/>
        <end position="40"/>
    </location>
</feature>
<keyword evidence="5" id="KW-0539">Nucleus</keyword>
<dbReference type="PROSITE" id="PS51640">
    <property type="entry name" value="MRG"/>
    <property type="match status" value="1"/>
</dbReference>
<accession>A0ABR3NZC9</accession>